<accession>A0ACB7ZZU3</accession>
<keyword evidence="2" id="KW-1185">Reference proteome</keyword>
<name>A0ACB7ZZU3_9AGAM</name>
<evidence type="ECO:0000313" key="2">
    <source>
        <dbReference type="Proteomes" id="UP000790377"/>
    </source>
</evidence>
<sequence length="310" mass="31085">MHIPFISTNIQNIGRRKGGGGGGSKGGSSSGGKSGSSGGSKGGSSGGSSGSSGKQTSVPLSGSSGSKSSATAYGRGGGNPVTIPSGQLFAGRSAGGATRDQVYGSRQYGSGYPGVTGRGVAGRGFPFWFWPVIWGSAIGGSGSYLVDHEYGDSFNTSRLGGPMAEATFISSGTNTTFHLLADNSTVSSLITSVDGNCSSSLASSSSTTPQPFNASAPGVPQPEQAIQYYRSSTVVLTLDGYNNSATLSSDDNAPDSPLPSGIDTTLLDCLNYTIGQAAPLVDGAGLQFRTPSSVGLMGLVWVLWCISSLI</sequence>
<protein>
    <submittedName>
        <fullName evidence="1">Uncharacterized protein</fullName>
    </submittedName>
</protein>
<reference evidence="1" key="1">
    <citation type="journal article" date="2021" name="New Phytol.">
        <title>Evolutionary innovations through gain and loss of genes in the ectomycorrhizal Boletales.</title>
        <authorList>
            <person name="Wu G."/>
            <person name="Miyauchi S."/>
            <person name="Morin E."/>
            <person name="Kuo A."/>
            <person name="Drula E."/>
            <person name="Varga T."/>
            <person name="Kohler A."/>
            <person name="Feng B."/>
            <person name="Cao Y."/>
            <person name="Lipzen A."/>
            <person name="Daum C."/>
            <person name="Hundley H."/>
            <person name="Pangilinan J."/>
            <person name="Johnson J."/>
            <person name="Barry K."/>
            <person name="LaButti K."/>
            <person name="Ng V."/>
            <person name="Ahrendt S."/>
            <person name="Min B."/>
            <person name="Choi I.G."/>
            <person name="Park H."/>
            <person name="Plett J.M."/>
            <person name="Magnuson J."/>
            <person name="Spatafora J.W."/>
            <person name="Nagy L.G."/>
            <person name="Henrissat B."/>
            <person name="Grigoriev I.V."/>
            <person name="Yang Z.L."/>
            <person name="Xu J."/>
            <person name="Martin F.M."/>
        </authorList>
    </citation>
    <scope>NUCLEOTIDE SEQUENCE</scope>
    <source>
        <strain evidence="1">ATCC 28755</strain>
    </source>
</reference>
<organism evidence="1 2">
    <name type="scientific">Hygrophoropsis aurantiaca</name>
    <dbReference type="NCBI Taxonomy" id="72124"/>
    <lineage>
        <taxon>Eukaryota</taxon>
        <taxon>Fungi</taxon>
        <taxon>Dikarya</taxon>
        <taxon>Basidiomycota</taxon>
        <taxon>Agaricomycotina</taxon>
        <taxon>Agaricomycetes</taxon>
        <taxon>Agaricomycetidae</taxon>
        <taxon>Boletales</taxon>
        <taxon>Coniophorineae</taxon>
        <taxon>Hygrophoropsidaceae</taxon>
        <taxon>Hygrophoropsis</taxon>
    </lineage>
</organism>
<gene>
    <name evidence="1" type="ORF">BJ138DRAFT_1093846</name>
</gene>
<proteinExistence type="predicted"/>
<evidence type="ECO:0000313" key="1">
    <source>
        <dbReference type="EMBL" id="KAH7906651.1"/>
    </source>
</evidence>
<dbReference type="Proteomes" id="UP000790377">
    <property type="component" value="Unassembled WGS sequence"/>
</dbReference>
<comment type="caution">
    <text evidence="1">The sequence shown here is derived from an EMBL/GenBank/DDBJ whole genome shotgun (WGS) entry which is preliminary data.</text>
</comment>
<dbReference type="EMBL" id="MU267992">
    <property type="protein sequence ID" value="KAH7906651.1"/>
    <property type="molecule type" value="Genomic_DNA"/>
</dbReference>